<sequence length="52" mass="5681">MFEIITVIVVLGIFSLFAYTASKAEKAVALKLKAKQVATNVKLTEKAAKRAR</sequence>
<protein>
    <submittedName>
        <fullName evidence="1">Uncharacterized protein</fullName>
    </submittedName>
</protein>
<evidence type="ECO:0000313" key="1">
    <source>
        <dbReference type="EMBL" id="TCL65283.1"/>
    </source>
</evidence>
<dbReference type="RefSeq" id="WP_165908023.1">
    <property type="nucleotide sequence ID" value="NZ_SLUN01000017.1"/>
</dbReference>
<dbReference type="Proteomes" id="UP000295008">
    <property type="component" value="Unassembled WGS sequence"/>
</dbReference>
<gene>
    <name evidence="1" type="ORF">EDC14_101731</name>
</gene>
<reference evidence="1 2" key="1">
    <citation type="submission" date="2019-03" db="EMBL/GenBank/DDBJ databases">
        <title>Genomic Encyclopedia of Type Strains, Phase IV (KMG-IV): sequencing the most valuable type-strain genomes for metagenomic binning, comparative biology and taxonomic classification.</title>
        <authorList>
            <person name="Goeker M."/>
        </authorList>
    </citation>
    <scope>NUCLEOTIDE SEQUENCE [LARGE SCALE GENOMIC DNA]</scope>
    <source>
        <strain evidence="1 2">LX-B</strain>
    </source>
</reference>
<dbReference type="EMBL" id="SLUN01000017">
    <property type="protein sequence ID" value="TCL65283.1"/>
    <property type="molecule type" value="Genomic_DNA"/>
</dbReference>
<comment type="caution">
    <text evidence="1">The sequence shown here is derived from an EMBL/GenBank/DDBJ whole genome shotgun (WGS) entry which is preliminary data.</text>
</comment>
<name>A0A4R1RGX1_HYDET</name>
<dbReference type="AlphaFoldDB" id="A0A4R1RGX1"/>
<accession>A0A4R1RGX1</accession>
<keyword evidence="2" id="KW-1185">Reference proteome</keyword>
<evidence type="ECO:0000313" key="2">
    <source>
        <dbReference type="Proteomes" id="UP000295008"/>
    </source>
</evidence>
<proteinExistence type="predicted"/>
<organism evidence="1 2">
    <name type="scientific">Hydrogenispora ethanolica</name>
    <dbReference type="NCBI Taxonomy" id="1082276"/>
    <lineage>
        <taxon>Bacteria</taxon>
        <taxon>Bacillati</taxon>
        <taxon>Bacillota</taxon>
        <taxon>Hydrogenispora</taxon>
    </lineage>
</organism>